<dbReference type="Gene3D" id="3.40.50.720">
    <property type="entry name" value="NAD(P)-binding Rossmann-like Domain"/>
    <property type="match status" value="1"/>
</dbReference>
<evidence type="ECO:0000313" key="2">
    <source>
        <dbReference type="EMBL" id="MBG0778824.1"/>
    </source>
</evidence>
<dbReference type="InterPro" id="IPR035985">
    <property type="entry name" value="Ubiquitin-activating_enz"/>
</dbReference>
<dbReference type="EMBL" id="JACCQK010000117">
    <property type="protein sequence ID" value="MBG0778824.1"/>
    <property type="molecule type" value="Genomic_DNA"/>
</dbReference>
<dbReference type="PANTHER" id="PTHR43267">
    <property type="entry name" value="TRNA THREONYLCARBAMOYLADENOSINE DEHYDRATASE"/>
    <property type="match status" value="1"/>
</dbReference>
<dbReference type="InterPro" id="IPR045886">
    <property type="entry name" value="ThiF/MoeB/HesA"/>
</dbReference>
<reference evidence="2" key="1">
    <citation type="submission" date="2020-07" db="EMBL/GenBank/DDBJ databases">
        <title>Severe corrosion of carbon steel in oil field produced water can be linked to methanogenic archaea containing a special type of NiFe hydrogenase.</title>
        <authorList>
            <person name="Lahme S."/>
            <person name="Mand J."/>
            <person name="Longwell J."/>
            <person name="Smith R."/>
            <person name="Enning D."/>
        </authorList>
    </citation>
    <scope>NUCLEOTIDE SEQUENCE</scope>
    <source>
        <strain evidence="2">MIC098Bin6</strain>
    </source>
</reference>
<evidence type="ECO:0000313" key="3">
    <source>
        <dbReference type="Proteomes" id="UP000706172"/>
    </source>
</evidence>
<evidence type="ECO:0000259" key="1">
    <source>
        <dbReference type="Pfam" id="PF00899"/>
    </source>
</evidence>
<dbReference type="GO" id="GO:0008641">
    <property type="term" value="F:ubiquitin-like modifier activating enzyme activity"/>
    <property type="evidence" value="ECO:0007669"/>
    <property type="project" value="InterPro"/>
</dbReference>
<dbReference type="Pfam" id="PF00899">
    <property type="entry name" value="ThiF"/>
    <property type="match status" value="1"/>
</dbReference>
<accession>A0A931CW15</accession>
<sequence>MPDMNQFDRTARLMGTQAVTKLGHARVAVFGLGAVGSFAVEALARAGVGYLRLVDFDRVDMSNINRQLYALHSTLGEKKAEIARARVQDIYPACDVDICDTFVNADSLDTLLSPDLDVVVDAIDGLNSKVNLLVAARQMDLWVVSSMGAGGRKDVSQIRTGDISDTQVCPLARVVRRRLHRRGVFTGIRCVYSLEPPVLSPDAKILPEQEAQDPGNSAGHGRQRPPMGTIPWIPGIFGLTLAAEAVQIITG</sequence>
<dbReference type="SUPFAM" id="SSF69572">
    <property type="entry name" value="Activating enzymes of the ubiquitin-like proteins"/>
    <property type="match status" value="1"/>
</dbReference>
<comment type="caution">
    <text evidence="2">The sequence shown here is derived from an EMBL/GenBank/DDBJ whole genome shotgun (WGS) entry which is preliminary data.</text>
</comment>
<name>A0A931CW15_9BACT</name>
<proteinExistence type="predicted"/>
<organism evidence="2 3">
    <name type="scientific">Desulfotignum balticum</name>
    <dbReference type="NCBI Taxonomy" id="115781"/>
    <lineage>
        <taxon>Bacteria</taxon>
        <taxon>Pseudomonadati</taxon>
        <taxon>Thermodesulfobacteriota</taxon>
        <taxon>Desulfobacteria</taxon>
        <taxon>Desulfobacterales</taxon>
        <taxon>Desulfobacteraceae</taxon>
        <taxon>Desulfotignum</taxon>
    </lineage>
</organism>
<dbReference type="AlphaFoldDB" id="A0A931CW15"/>
<dbReference type="GO" id="GO:0061503">
    <property type="term" value="F:tRNA threonylcarbamoyladenosine dehydratase"/>
    <property type="evidence" value="ECO:0007669"/>
    <property type="project" value="TreeGrafter"/>
</dbReference>
<dbReference type="InterPro" id="IPR000594">
    <property type="entry name" value="ThiF_NAD_FAD-bd"/>
</dbReference>
<dbReference type="PANTHER" id="PTHR43267:SF1">
    <property type="entry name" value="TRNA THREONYLCARBAMOYLADENOSINE DEHYDRATASE"/>
    <property type="match status" value="1"/>
</dbReference>
<dbReference type="CDD" id="cd00755">
    <property type="entry name" value="YgdL_like"/>
    <property type="match status" value="1"/>
</dbReference>
<gene>
    <name evidence="2" type="ORF">H0S81_02720</name>
</gene>
<protein>
    <submittedName>
        <fullName evidence="2">tRNA threonylcarbamoyladenosine dehydratase</fullName>
    </submittedName>
</protein>
<feature type="domain" description="THIF-type NAD/FAD binding fold" evidence="1">
    <location>
        <begin position="9"/>
        <end position="251"/>
    </location>
</feature>
<dbReference type="GO" id="GO:0061504">
    <property type="term" value="P:cyclic threonylcarbamoyladenosine biosynthetic process"/>
    <property type="evidence" value="ECO:0007669"/>
    <property type="project" value="TreeGrafter"/>
</dbReference>
<dbReference type="Proteomes" id="UP000706172">
    <property type="component" value="Unassembled WGS sequence"/>
</dbReference>